<evidence type="ECO:0000313" key="7">
    <source>
        <dbReference type="EMBL" id="GGH74196.1"/>
    </source>
</evidence>
<organism evidence="7 8">
    <name type="scientific">Filimonas zeae</name>
    <dbReference type="NCBI Taxonomy" id="1737353"/>
    <lineage>
        <taxon>Bacteria</taxon>
        <taxon>Pseudomonadati</taxon>
        <taxon>Bacteroidota</taxon>
        <taxon>Chitinophagia</taxon>
        <taxon>Chitinophagales</taxon>
        <taxon>Chitinophagaceae</taxon>
        <taxon>Filimonas</taxon>
    </lineage>
</organism>
<evidence type="ECO:0000259" key="5">
    <source>
        <dbReference type="Pfam" id="PF04542"/>
    </source>
</evidence>
<evidence type="ECO:0000256" key="3">
    <source>
        <dbReference type="ARBA" id="ARBA00023082"/>
    </source>
</evidence>
<proteinExistence type="inferred from homology"/>
<keyword evidence="3" id="KW-0731">Sigma factor</keyword>
<dbReference type="Gene3D" id="1.10.1740.10">
    <property type="match status" value="1"/>
</dbReference>
<dbReference type="EMBL" id="BMIB01000003">
    <property type="protein sequence ID" value="GGH74196.1"/>
    <property type="molecule type" value="Genomic_DNA"/>
</dbReference>
<keyword evidence="4" id="KW-0804">Transcription</keyword>
<comment type="caution">
    <text evidence="7">The sequence shown here is derived from an EMBL/GenBank/DDBJ whole genome shotgun (WGS) entry which is preliminary data.</text>
</comment>
<dbReference type="GO" id="GO:0000428">
    <property type="term" value="C:DNA-directed RNA polymerase complex"/>
    <property type="evidence" value="ECO:0007669"/>
    <property type="project" value="UniProtKB-KW"/>
</dbReference>
<dbReference type="InterPro" id="IPR013324">
    <property type="entry name" value="RNA_pol_sigma_r3/r4-like"/>
</dbReference>
<reference evidence="7" key="2">
    <citation type="submission" date="2020-09" db="EMBL/GenBank/DDBJ databases">
        <authorList>
            <person name="Sun Q."/>
            <person name="Zhou Y."/>
        </authorList>
    </citation>
    <scope>NUCLEOTIDE SEQUENCE</scope>
    <source>
        <strain evidence="7">CGMCC 1.15290</strain>
    </source>
</reference>
<dbReference type="InterPro" id="IPR014284">
    <property type="entry name" value="RNA_pol_sigma-70_dom"/>
</dbReference>
<name>A0A917J0H8_9BACT</name>
<dbReference type="SUPFAM" id="SSF88659">
    <property type="entry name" value="Sigma3 and sigma4 domains of RNA polymerase sigma factors"/>
    <property type="match status" value="1"/>
</dbReference>
<dbReference type="InterPro" id="IPR036388">
    <property type="entry name" value="WH-like_DNA-bd_sf"/>
</dbReference>
<feature type="domain" description="RNA polymerase sigma-70 region 2" evidence="5">
    <location>
        <begin position="27"/>
        <end position="92"/>
    </location>
</feature>
<evidence type="ECO:0000256" key="1">
    <source>
        <dbReference type="ARBA" id="ARBA00010641"/>
    </source>
</evidence>
<sequence length="195" mass="22825">MTHYSALDDIRLLHLLQENDEAAFAEMYNRHWEALYATAYNIIRQEAVAKDAVQEVFITLWQRRNEADIQALLPYLKQAVRFQILKAIRAQKADEQFYTRLAAVTVDVMYNNPLLFKENEALFRKIIHSLPDDCRQVFLLSREQQFTYKQIAGWLNISEKTVEKKMTICLKHVKHMLAQSDALTVSVLLIVCFCD</sequence>
<evidence type="ECO:0000256" key="4">
    <source>
        <dbReference type="ARBA" id="ARBA00023163"/>
    </source>
</evidence>
<dbReference type="GO" id="GO:0016987">
    <property type="term" value="F:sigma factor activity"/>
    <property type="evidence" value="ECO:0007669"/>
    <property type="project" value="UniProtKB-KW"/>
</dbReference>
<evidence type="ECO:0000313" key="8">
    <source>
        <dbReference type="Proteomes" id="UP000627292"/>
    </source>
</evidence>
<dbReference type="Pfam" id="PF04542">
    <property type="entry name" value="Sigma70_r2"/>
    <property type="match status" value="1"/>
</dbReference>
<dbReference type="InterPro" id="IPR039425">
    <property type="entry name" value="RNA_pol_sigma-70-like"/>
</dbReference>
<dbReference type="Proteomes" id="UP000627292">
    <property type="component" value="Unassembled WGS sequence"/>
</dbReference>
<dbReference type="Gene3D" id="1.10.10.10">
    <property type="entry name" value="Winged helix-like DNA-binding domain superfamily/Winged helix DNA-binding domain"/>
    <property type="match status" value="1"/>
</dbReference>
<dbReference type="InterPro" id="IPR013325">
    <property type="entry name" value="RNA_pol_sigma_r2"/>
</dbReference>
<dbReference type="PANTHER" id="PTHR43133">
    <property type="entry name" value="RNA POLYMERASE ECF-TYPE SIGMA FACTO"/>
    <property type="match status" value="1"/>
</dbReference>
<gene>
    <name evidence="7" type="ORF">GCM10011379_36550</name>
</gene>
<dbReference type="RefSeq" id="WP_188954905.1">
    <property type="nucleotide sequence ID" value="NZ_BMIB01000003.1"/>
</dbReference>
<dbReference type="NCBIfam" id="TIGR02937">
    <property type="entry name" value="sigma70-ECF"/>
    <property type="match status" value="1"/>
</dbReference>
<dbReference type="GO" id="GO:0003677">
    <property type="term" value="F:DNA binding"/>
    <property type="evidence" value="ECO:0007669"/>
    <property type="project" value="InterPro"/>
</dbReference>
<dbReference type="InterPro" id="IPR007627">
    <property type="entry name" value="RNA_pol_sigma70_r2"/>
</dbReference>
<dbReference type="GO" id="GO:0006352">
    <property type="term" value="P:DNA-templated transcription initiation"/>
    <property type="evidence" value="ECO:0007669"/>
    <property type="project" value="InterPro"/>
</dbReference>
<keyword evidence="7" id="KW-0240">DNA-directed RNA polymerase</keyword>
<keyword evidence="8" id="KW-1185">Reference proteome</keyword>
<accession>A0A917J0H8</accession>
<reference evidence="7" key="1">
    <citation type="journal article" date="2014" name="Int. J. Syst. Evol. Microbiol.">
        <title>Complete genome sequence of Corynebacterium casei LMG S-19264T (=DSM 44701T), isolated from a smear-ripened cheese.</title>
        <authorList>
            <consortium name="US DOE Joint Genome Institute (JGI-PGF)"/>
            <person name="Walter F."/>
            <person name="Albersmeier A."/>
            <person name="Kalinowski J."/>
            <person name="Ruckert C."/>
        </authorList>
    </citation>
    <scope>NUCLEOTIDE SEQUENCE</scope>
    <source>
        <strain evidence="7">CGMCC 1.15290</strain>
    </source>
</reference>
<evidence type="ECO:0000256" key="2">
    <source>
        <dbReference type="ARBA" id="ARBA00023015"/>
    </source>
</evidence>
<dbReference type="AlphaFoldDB" id="A0A917J0H8"/>
<dbReference type="Pfam" id="PF08281">
    <property type="entry name" value="Sigma70_r4_2"/>
    <property type="match status" value="1"/>
</dbReference>
<protein>
    <submittedName>
        <fullName evidence="7">DNA-directed RNA polymerase sigma-70 factor</fullName>
    </submittedName>
</protein>
<comment type="similarity">
    <text evidence="1">Belongs to the sigma-70 factor family. ECF subfamily.</text>
</comment>
<evidence type="ECO:0000259" key="6">
    <source>
        <dbReference type="Pfam" id="PF08281"/>
    </source>
</evidence>
<dbReference type="SUPFAM" id="SSF88946">
    <property type="entry name" value="Sigma2 domain of RNA polymerase sigma factors"/>
    <property type="match status" value="1"/>
</dbReference>
<dbReference type="PANTHER" id="PTHR43133:SF46">
    <property type="entry name" value="RNA POLYMERASE SIGMA-70 FACTOR ECF SUBFAMILY"/>
    <property type="match status" value="1"/>
</dbReference>
<dbReference type="InterPro" id="IPR013249">
    <property type="entry name" value="RNA_pol_sigma70_r4_t2"/>
</dbReference>
<feature type="domain" description="RNA polymerase sigma factor 70 region 4 type 2" evidence="6">
    <location>
        <begin position="123"/>
        <end position="166"/>
    </location>
</feature>
<keyword evidence="2" id="KW-0805">Transcription regulation</keyword>